<protein>
    <submittedName>
        <fullName evidence="3">Antibiotic biosynthesis monooxygenase</fullName>
    </submittedName>
</protein>
<dbReference type="Pfam" id="PF03992">
    <property type="entry name" value="ABM"/>
    <property type="match status" value="2"/>
</dbReference>
<dbReference type="PANTHER" id="PTHR33336">
    <property type="entry name" value="QUINOL MONOOXYGENASE YGIN-RELATED"/>
    <property type="match status" value="1"/>
</dbReference>
<keyword evidence="3" id="KW-0503">Monooxygenase</keyword>
<organism evidence="3 4">
    <name type="scientific">Yersinia alsatica</name>
    <dbReference type="NCBI Taxonomy" id="2890317"/>
    <lineage>
        <taxon>Bacteria</taxon>
        <taxon>Pseudomonadati</taxon>
        <taxon>Pseudomonadota</taxon>
        <taxon>Gammaproteobacteria</taxon>
        <taxon>Enterobacterales</taxon>
        <taxon>Yersiniaceae</taxon>
        <taxon>Yersinia</taxon>
    </lineage>
</organism>
<keyword evidence="4" id="KW-1185">Reference proteome</keyword>
<feature type="domain" description="ABM" evidence="2">
    <location>
        <begin position="26"/>
        <end position="116"/>
    </location>
</feature>
<evidence type="ECO:0000256" key="1">
    <source>
        <dbReference type="SAM" id="SignalP"/>
    </source>
</evidence>
<evidence type="ECO:0000313" key="3">
    <source>
        <dbReference type="EMBL" id="UWM44121.1"/>
    </source>
</evidence>
<feature type="chain" id="PRO_5045228843" evidence="1">
    <location>
        <begin position="24"/>
        <end position="244"/>
    </location>
</feature>
<dbReference type="InterPro" id="IPR050744">
    <property type="entry name" value="AI-2_Isomerase_LsrG"/>
</dbReference>
<gene>
    <name evidence="3" type="ORF">N0H69_15635</name>
</gene>
<feature type="signal peptide" evidence="1">
    <location>
        <begin position="1"/>
        <end position="23"/>
    </location>
</feature>
<dbReference type="GO" id="GO:0004497">
    <property type="term" value="F:monooxygenase activity"/>
    <property type="evidence" value="ECO:0007669"/>
    <property type="project" value="UniProtKB-KW"/>
</dbReference>
<evidence type="ECO:0000259" key="2">
    <source>
        <dbReference type="PROSITE" id="PS51725"/>
    </source>
</evidence>
<dbReference type="InterPro" id="IPR007138">
    <property type="entry name" value="ABM_dom"/>
</dbReference>
<dbReference type="GeneID" id="75141460"/>
<dbReference type="InterPro" id="IPR011008">
    <property type="entry name" value="Dimeric_a/b-barrel"/>
</dbReference>
<feature type="domain" description="ABM" evidence="2">
    <location>
        <begin position="138"/>
        <end position="227"/>
    </location>
</feature>
<keyword evidence="1" id="KW-0732">Signal</keyword>
<dbReference type="PROSITE" id="PS51725">
    <property type="entry name" value="ABM"/>
    <property type="match status" value="2"/>
</dbReference>
<name>A0ABY5UKZ7_9GAMM</name>
<dbReference type="PANTHER" id="PTHR33336:SF3">
    <property type="entry name" value="ABM DOMAIN-CONTAINING PROTEIN"/>
    <property type="match status" value="1"/>
</dbReference>
<dbReference type="Gene3D" id="3.30.70.100">
    <property type="match status" value="1"/>
</dbReference>
<accession>A0ABY5UKZ7</accession>
<evidence type="ECO:0000313" key="4">
    <source>
        <dbReference type="Proteomes" id="UP001057860"/>
    </source>
</evidence>
<reference evidence="3" key="1">
    <citation type="submission" date="2022-08" db="EMBL/GenBank/DDBJ databases">
        <authorList>
            <person name="Bogun A."/>
            <person name="Kislichkina A."/>
            <person name="Solomentsev V."/>
            <person name="Skryabin Y."/>
            <person name="Sizova A."/>
            <person name="Platonov M."/>
            <person name="Dentovskaya S."/>
        </authorList>
    </citation>
    <scope>NUCLEOTIDE SEQUENCE</scope>
    <source>
        <strain evidence="3">SCPM-O-B-7604</strain>
    </source>
</reference>
<dbReference type="SUPFAM" id="SSF54909">
    <property type="entry name" value="Dimeric alpha+beta barrel"/>
    <property type="match status" value="2"/>
</dbReference>
<keyword evidence="3" id="KW-0560">Oxidoreductase</keyword>
<dbReference type="Proteomes" id="UP001057860">
    <property type="component" value="Chromosome"/>
</dbReference>
<dbReference type="RefSeq" id="WP_050151684.1">
    <property type="nucleotide sequence ID" value="NZ_CP104006.1"/>
</dbReference>
<dbReference type="EMBL" id="CP104006">
    <property type="protein sequence ID" value="UWM44121.1"/>
    <property type="molecule type" value="Genomic_DNA"/>
</dbReference>
<proteinExistence type="predicted"/>
<sequence>MNFLTSMAATTLFSVSLMSVANAAPLLRIFELGIQDNQQQAFNLAGQENLTASVSTEPGVLAMYAVSPVDKQNLSYLFEIYQDRNAYEAHVASPHFKAYQAKAPSLLTEHKKLTETEAQFFAEKAAPVWVINVSDKPVMRYAEITLKNGVNEQFRQIVIDEMKAAMEKEDGVLAMYAATVKGHPEQWRFVEIYAGDAAYEFHRQTPHFQHYIQATADMLQDKKLTVLTNRSLVNKGGLYFNVLD</sequence>